<dbReference type="SUPFAM" id="SSF55073">
    <property type="entry name" value="Nucleotide cyclase"/>
    <property type="match status" value="1"/>
</dbReference>
<dbReference type="PANTHER" id="PTHR44591">
    <property type="entry name" value="STRESS RESPONSE REGULATOR PROTEIN 1"/>
    <property type="match status" value="1"/>
</dbReference>
<evidence type="ECO:0000256" key="2">
    <source>
        <dbReference type="PROSITE-ProRule" id="PRU00169"/>
    </source>
</evidence>
<evidence type="ECO:0000259" key="4">
    <source>
        <dbReference type="PROSITE" id="PS50887"/>
    </source>
</evidence>
<dbReference type="AlphaFoldDB" id="A0A9D1F181"/>
<dbReference type="InterPro" id="IPR000160">
    <property type="entry name" value="GGDEF_dom"/>
</dbReference>
<dbReference type="Proteomes" id="UP000823928">
    <property type="component" value="Unassembled WGS sequence"/>
</dbReference>
<dbReference type="InterPro" id="IPR050595">
    <property type="entry name" value="Bact_response_regulator"/>
</dbReference>
<feature type="domain" description="Response regulatory" evidence="3">
    <location>
        <begin position="4"/>
        <end position="119"/>
    </location>
</feature>
<gene>
    <name evidence="5" type="ORF">IAC10_13580</name>
</gene>
<feature type="modified residue" description="4-aspartylphosphate" evidence="2">
    <location>
        <position position="361"/>
    </location>
</feature>
<evidence type="ECO:0000313" key="6">
    <source>
        <dbReference type="Proteomes" id="UP000823928"/>
    </source>
</evidence>
<accession>A0A9D1F181</accession>
<evidence type="ECO:0000313" key="5">
    <source>
        <dbReference type="EMBL" id="HIS37631.1"/>
    </source>
</evidence>
<proteinExistence type="predicted"/>
<dbReference type="SUPFAM" id="SSF52172">
    <property type="entry name" value="CheY-like"/>
    <property type="match status" value="2"/>
</dbReference>
<name>A0A9D1F181_9BACT</name>
<dbReference type="GO" id="GO:0000160">
    <property type="term" value="P:phosphorelay signal transduction system"/>
    <property type="evidence" value="ECO:0007669"/>
    <property type="project" value="InterPro"/>
</dbReference>
<evidence type="ECO:0000256" key="1">
    <source>
        <dbReference type="ARBA" id="ARBA00022553"/>
    </source>
</evidence>
<dbReference type="CDD" id="cd00156">
    <property type="entry name" value="REC"/>
    <property type="match status" value="1"/>
</dbReference>
<reference evidence="5" key="1">
    <citation type="submission" date="2020-10" db="EMBL/GenBank/DDBJ databases">
        <authorList>
            <person name="Gilroy R."/>
        </authorList>
    </citation>
    <scope>NUCLEOTIDE SEQUENCE</scope>
    <source>
        <strain evidence="5">6276</strain>
    </source>
</reference>
<dbReference type="PROSITE" id="PS50110">
    <property type="entry name" value="RESPONSE_REGULATORY"/>
    <property type="match status" value="2"/>
</dbReference>
<dbReference type="InterPro" id="IPR043128">
    <property type="entry name" value="Rev_trsase/Diguanyl_cyclase"/>
</dbReference>
<dbReference type="PROSITE" id="PS50887">
    <property type="entry name" value="GGDEF"/>
    <property type="match status" value="1"/>
</dbReference>
<dbReference type="InterPro" id="IPR029787">
    <property type="entry name" value="Nucleotide_cyclase"/>
</dbReference>
<dbReference type="SMART" id="SM00448">
    <property type="entry name" value="REC"/>
    <property type="match status" value="2"/>
</dbReference>
<feature type="domain" description="Response regulatory" evidence="3">
    <location>
        <begin position="317"/>
        <end position="426"/>
    </location>
</feature>
<protein>
    <submittedName>
        <fullName evidence="5">Response regulator</fullName>
    </submittedName>
</protein>
<dbReference type="EMBL" id="DVIU01000281">
    <property type="protein sequence ID" value="HIS37631.1"/>
    <property type="molecule type" value="Genomic_DNA"/>
</dbReference>
<sequence>MQTVTLIIDKRRELSVKYKKLLENQYSFVSISKNLISAMKTIQDKEPDLIIISDSIDSDLSDYCKKIRALTYNMRPVIIAMSKSAELDDRIKVLESGADDFISEPVNSDEFVMRIKAHLRREFESNLDSKKMLPNKNYSLRALKRTVTSNRPWACLYVTVENFNNYSESYTKLASDKLLQTYTAIISSALSENDYLGSLADNEFLIITDSYKAEKVANFLTFAFDTVIQKFYSPQDLKRGYMIMQGDEQAGRRCDFMHTTIGIVTNEFNKYNDARQILASLTNIHSIANLPSKSNYLIERAKISAQDAVLEKDYNKKILIIETDEAMKLLLSTILNMQGYEVKSSESFDENNPVPAIIILDAGDSENKCGLEICRRIKNNPKYKDSKLIITSIYHDKELVLDSGADLYLPKPFEIASLIKWVEVFIKEVNNI</sequence>
<feature type="domain" description="GGDEF" evidence="4">
    <location>
        <begin position="151"/>
        <end position="301"/>
    </location>
</feature>
<evidence type="ECO:0000259" key="3">
    <source>
        <dbReference type="PROSITE" id="PS50110"/>
    </source>
</evidence>
<dbReference type="Gene3D" id="3.40.50.2300">
    <property type="match status" value="2"/>
</dbReference>
<dbReference type="Pfam" id="PF00072">
    <property type="entry name" value="Response_reg"/>
    <property type="match status" value="1"/>
</dbReference>
<keyword evidence="1 2" id="KW-0597">Phosphoprotein</keyword>
<dbReference type="InterPro" id="IPR001789">
    <property type="entry name" value="Sig_transdc_resp-reg_receiver"/>
</dbReference>
<dbReference type="InterPro" id="IPR011006">
    <property type="entry name" value="CheY-like_superfamily"/>
</dbReference>
<dbReference type="Gene3D" id="3.30.70.270">
    <property type="match status" value="1"/>
</dbReference>
<reference evidence="5" key="2">
    <citation type="journal article" date="2021" name="PeerJ">
        <title>Extensive microbial diversity within the chicken gut microbiome revealed by metagenomics and culture.</title>
        <authorList>
            <person name="Gilroy R."/>
            <person name="Ravi A."/>
            <person name="Getino M."/>
            <person name="Pursley I."/>
            <person name="Horton D.L."/>
            <person name="Alikhan N.F."/>
            <person name="Baker D."/>
            <person name="Gharbi K."/>
            <person name="Hall N."/>
            <person name="Watson M."/>
            <person name="Adriaenssens E.M."/>
            <person name="Foster-Nyarko E."/>
            <person name="Jarju S."/>
            <person name="Secka A."/>
            <person name="Antonio M."/>
            <person name="Oren A."/>
            <person name="Chaudhuri R.R."/>
            <person name="La Ragione R."/>
            <person name="Hildebrand F."/>
            <person name="Pallen M.J."/>
        </authorList>
    </citation>
    <scope>NUCLEOTIDE SEQUENCE</scope>
    <source>
        <strain evidence="5">6276</strain>
    </source>
</reference>
<dbReference type="PANTHER" id="PTHR44591:SF22">
    <property type="entry name" value="CHEY SUBFAMILY"/>
    <property type="match status" value="1"/>
</dbReference>
<dbReference type="Pfam" id="PF00990">
    <property type="entry name" value="GGDEF"/>
    <property type="match status" value="1"/>
</dbReference>
<comment type="caution">
    <text evidence="2">Lacks conserved residue(s) required for the propagation of feature annotation.</text>
</comment>
<organism evidence="5 6">
    <name type="scientific">Candidatus Scatousia excrementigallinarum</name>
    <dbReference type="NCBI Taxonomy" id="2840935"/>
    <lineage>
        <taxon>Bacteria</taxon>
        <taxon>Candidatus Scatousia</taxon>
    </lineage>
</organism>
<comment type="caution">
    <text evidence="5">The sequence shown here is derived from an EMBL/GenBank/DDBJ whole genome shotgun (WGS) entry which is preliminary data.</text>
</comment>